<gene>
    <name evidence="4" type="ORF">R3L15_12365</name>
    <name evidence="3" type="ORF">R3L16_09225</name>
</gene>
<keyword evidence="1" id="KW-1133">Transmembrane helix</keyword>
<evidence type="ECO:0000313" key="5">
    <source>
        <dbReference type="Proteomes" id="UP001368318"/>
    </source>
</evidence>
<evidence type="ECO:0000313" key="4">
    <source>
        <dbReference type="EMBL" id="WXA12905.1"/>
    </source>
</evidence>
<dbReference type="InterPro" id="IPR011993">
    <property type="entry name" value="PH-like_dom_sf"/>
</dbReference>
<dbReference type="InterPro" id="IPR004182">
    <property type="entry name" value="GRAM"/>
</dbReference>
<accession>A0AAU6P637</accession>
<dbReference type="EMBL" id="CP136924">
    <property type="protein sequence ID" value="WXA01933.1"/>
    <property type="molecule type" value="Genomic_DNA"/>
</dbReference>
<feature type="transmembrane region" description="Helical" evidence="1">
    <location>
        <begin position="12"/>
        <end position="33"/>
    </location>
</feature>
<feature type="transmembrane region" description="Helical" evidence="1">
    <location>
        <begin position="45"/>
        <end position="65"/>
    </location>
</feature>
<keyword evidence="1" id="KW-0472">Membrane</keyword>
<dbReference type="AlphaFoldDB" id="A0AAU6P637"/>
<protein>
    <submittedName>
        <fullName evidence="4">GRAM domain-containing protein</fullName>
    </submittedName>
</protein>
<dbReference type="Proteomes" id="UP001368318">
    <property type="component" value="Chromosome"/>
</dbReference>
<reference evidence="4 5" key="1">
    <citation type="submission" date="2023-10" db="EMBL/GenBank/DDBJ databases">
        <title>Culture-based analysis of two novel bacteria associated with mangrove crab gills.</title>
        <authorList>
            <person name="Yang X."/>
            <person name="Garuglieri E."/>
            <person name="Van Goethem M.W."/>
            <person name="Fusi M."/>
            <person name="Marasco R."/>
            <person name="Daffonchio D.G."/>
        </authorList>
    </citation>
    <scope>NUCLEOTIDE SEQUENCE</scope>
    <source>
        <strain evidence="4">UG2-1</strain>
        <strain evidence="3">UG2-2</strain>
        <strain evidence="5">UG2_2</strain>
    </source>
</reference>
<sequence length="192" mass="22292">MEIGNKMIKMNWKFRVIFALLTGIFYTLMLWLFDYFSDENLYSTGSLIFQGVGFGILFGIGFPYVSEKFAGKFSKNMGIKIEPEIELNEEIEIEGPANLFRGIEGVGGKIFLTNKKLIFKSHKINVQKGQTNIEYSKIQEIVKRKTAKLIDNGIRITTDNGKKYDFVVNERDLWFEKINERKKMKNAVQHRL</sequence>
<proteinExistence type="predicted"/>
<evidence type="ECO:0000259" key="2">
    <source>
        <dbReference type="Pfam" id="PF02893"/>
    </source>
</evidence>
<dbReference type="Pfam" id="PF02893">
    <property type="entry name" value="GRAM"/>
    <property type="match status" value="1"/>
</dbReference>
<dbReference type="KEGG" id="mcaa:R3L15_12365"/>
<name>A0AAU6P637_9FLAO</name>
<feature type="domain" description="GRAM" evidence="2">
    <location>
        <begin position="106"/>
        <end position="166"/>
    </location>
</feature>
<keyword evidence="1" id="KW-0812">Transmembrane</keyword>
<evidence type="ECO:0000256" key="1">
    <source>
        <dbReference type="SAM" id="Phobius"/>
    </source>
</evidence>
<organism evidence="4">
    <name type="scientific">Mangrovimonas cancribranchiae</name>
    <dbReference type="NCBI Taxonomy" id="3080055"/>
    <lineage>
        <taxon>Bacteria</taxon>
        <taxon>Pseudomonadati</taxon>
        <taxon>Bacteroidota</taxon>
        <taxon>Flavobacteriia</taxon>
        <taxon>Flavobacteriales</taxon>
        <taxon>Flavobacteriaceae</taxon>
        <taxon>Mangrovimonas</taxon>
    </lineage>
</organism>
<keyword evidence="5" id="KW-1185">Reference proteome</keyword>
<dbReference type="EMBL" id="CP136925">
    <property type="protein sequence ID" value="WXA12905.1"/>
    <property type="molecule type" value="Genomic_DNA"/>
</dbReference>
<evidence type="ECO:0000313" key="3">
    <source>
        <dbReference type="EMBL" id="WXA01933.1"/>
    </source>
</evidence>
<dbReference type="Gene3D" id="2.30.29.30">
    <property type="entry name" value="Pleckstrin-homology domain (PH domain)/Phosphotyrosine-binding domain (PTB)"/>
    <property type="match status" value="1"/>
</dbReference>
<dbReference type="RefSeq" id="WP_338732022.1">
    <property type="nucleotide sequence ID" value="NZ_CP136924.1"/>
</dbReference>